<protein>
    <recommendedName>
        <fullName evidence="3">Trans-sialidase</fullName>
    </recommendedName>
</protein>
<organism evidence="2">
    <name type="scientific">uncultured marine thaumarchaeote KM3_51_F10</name>
    <dbReference type="NCBI Taxonomy" id="1456175"/>
    <lineage>
        <taxon>Archaea</taxon>
        <taxon>Nitrososphaerota</taxon>
        <taxon>environmental samples</taxon>
    </lineage>
</organism>
<feature type="region of interest" description="Disordered" evidence="1">
    <location>
        <begin position="50"/>
        <end position="148"/>
    </location>
</feature>
<evidence type="ECO:0000313" key="2">
    <source>
        <dbReference type="EMBL" id="AIF11417.1"/>
    </source>
</evidence>
<proteinExistence type="predicted"/>
<feature type="compositionally biased region" description="Pro residues" evidence="1">
    <location>
        <begin position="78"/>
        <end position="90"/>
    </location>
</feature>
<accession>A0A075HAC0</accession>
<feature type="compositionally biased region" description="Acidic residues" evidence="1">
    <location>
        <begin position="120"/>
        <end position="133"/>
    </location>
</feature>
<feature type="compositionally biased region" description="Polar residues" evidence="1">
    <location>
        <begin position="59"/>
        <end position="77"/>
    </location>
</feature>
<name>A0A075HAC0_9ARCH</name>
<dbReference type="EMBL" id="KF900916">
    <property type="protein sequence ID" value="AIF11417.1"/>
    <property type="molecule type" value="Genomic_DNA"/>
</dbReference>
<feature type="compositionally biased region" description="Basic and acidic residues" evidence="1">
    <location>
        <begin position="104"/>
        <end position="115"/>
    </location>
</feature>
<evidence type="ECO:0008006" key="3">
    <source>
        <dbReference type="Google" id="ProtNLM"/>
    </source>
</evidence>
<evidence type="ECO:0000256" key="1">
    <source>
        <dbReference type="SAM" id="MobiDB-lite"/>
    </source>
</evidence>
<dbReference type="AlphaFoldDB" id="A0A075HAC0"/>
<reference evidence="2" key="1">
    <citation type="journal article" date="2014" name="Genome Biol. Evol.">
        <title>Pangenome evidence for extensive interdomain horizontal transfer affecting lineage core and shell genes in uncultured planktonic thaumarchaeota and euryarchaeota.</title>
        <authorList>
            <person name="Deschamps P."/>
            <person name="Zivanovic Y."/>
            <person name="Moreira D."/>
            <person name="Rodriguez-Valera F."/>
            <person name="Lopez-Garcia P."/>
        </authorList>
    </citation>
    <scope>NUCLEOTIDE SEQUENCE</scope>
</reference>
<sequence length="148" mass="16164">MTGYTTASDRYWASLHVQNAPDVPAKNWNDQKAVVTGYTAPGDKYFATRQRMSYHPRTKTFQQSIAASVSGSDSTQTAPPPPPPPQPQPESQPQADSGKTSKKQSLEDYEKDYLLRLEQQAEEDAVAAEEEAAAETTSSKKGALPKGF</sequence>